<organism evidence="10 11">
    <name type="scientific">Pantoea rodasii</name>
    <dbReference type="NCBI Taxonomy" id="1076549"/>
    <lineage>
        <taxon>Bacteria</taxon>
        <taxon>Pseudomonadati</taxon>
        <taxon>Pseudomonadota</taxon>
        <taxon>Gammaproteobacteria</taxon>
        <taxon>Enterobacterales</taxon>
        <taxon>Erwiniaceae</taxon>
        <taxon>Pantoea</taxon>
    </lineage>
</organism>
<evidence type="ECO:0000313" key="10">
    <source>
        <dbReference type="EMBL" id="KHJ68517.1"/>
    </source>
</evidence>
<dbReference type="InterPro" id="IPR013154">
    <property type="entry name" value="ADH-like_N"/>
</dbReference>
<dbReference type="SUPFAM" id="SSF51735">
    <property type="entry name" value="NAD(P)-binding Rossmann-fold domains"/>
    <property type="match status" value="1"/>
</dbReference>
<dbReference type="SMART" id="SM00829">
    <property type="entry name" value="PKS_ER"/>
    <property type="match status" value="1"/>
</dbReference>
<dbReference type="FunFam" id="3.40.50.720:FF:000039">
    <property type="entry name" value="Alcohol dehydrogenase AdhP"/>
    <property type="match status" value="1"/>
</dbReference>
<evidence type="ECO:0000313" key="11">
    <source>
        <dbReference type="Proteomes" id="UP000030853"/>
    </source>
</evidence>
<comment type="similarity">
    <text evidence="2 8">Belongs to the zinc-containing alcohol dehydrogenase family.</text>
</comment>
<sequence length="346" mass="36662">MNMQIKTTMKAAVVKAFGEPLVIEQVPVPQVGPGQILVKIAATGVCHTDLHAAEGDWPIKPNPPFIPGHEGVGQVVALGEGVKHLKLGDRVGVPWLYSACGHCEHCLDSWETLCLSQQNAGYSVNGSFAEYCLADANYVGIIPENIDYNEIAPILCAGVTVYKGLKMTDTKPGDWVVVSGIGGLGHMAVQYAVAMGLNVAAVDIDDEKLAFAKRLGASVVANAKNVDPAKVFQESFGGAHGVLVTAVSPKAFEQAIGTMRRGGTMVLNGLPPGKFDLSIFDMVLDGITVRGSIVGTRKDLQEALDFAGRHKVKANVAVEPLVNINDIFARMHAGKIEGRIVVDMSL</sequence>
<dbReference type="InterPro" id="IPR002328">
    <property type="entry name" value="ADH_Zn_CS"/>
</dbReference>
<dbReference type="GO" id="GO:0004022">
    <property type="term" value="F:alcohol dehydrogenase (NAD+) activity"/>
    <property type="evidence" value="ECO:0007669"/>
    <property type="project" value="UniProtKB-EC"/>
</dbReference>
<feature type="domain" description="Enoyl reductase (ER)" evidence="9">
    <location>
        <begin position="18"/>
        <end position="342"/>
    </location>
</feature>
<dbReference type="InterPro" id="IPR013149">
    <property type="entry name" value="ADH-like_C"/>
</dbReference>
<evidence type="ECO:0000256" key="6">
    <source>
        <dbReference type="ARBA" id="ARBA00023002"/>
    </source>
</evidence>
<keyword evidence="4 8" id="KW-0479">Metal-binding</keyword>
<dbReference type="CDD" id="cd08297">
    <property type="entry name" value="CAD3"/>
    <property type="match status" value="1"/>
</dbReference>
<dbReference type="InterPro" id="IPR011032">
    <property type="entry name" value="GroES-like_sf"/>
</dbReference>
<dbReference type="EMBL" id="JTJJ01000030">
    <property type="protein sequence ID" value="KHJ68517.1"/>
    <property type="molecule type" value="Genomic_DNA"/>
</dbReference>
<gene>
    <name evidence="10" type="ORF">QU24_08315</name>
</gene>
<evidence type="ECO:0000256" key="8">
    <source>
        <dbReference type="RuleBase" id="RU361277"/>
    </source>
</evidence>
<evidence type="ECO:0000256" key="5">
    <source>
        <dbReference type="ARBA" id="ARBA00022833"/>
    </source>
</evidence>
<evidence type="ECO:0000256" key="1">
    <source>
        <dbReference type="ARBA" id="ARBA00001947"/>
    </source>
</evidence>
<dbReference type="FunFam" id="3.90.180.10:FF:000002">
    <property type="entry name" value="Alcohol dehydrogenase AdhP"/>
    <property type="match status" value="1"/>
</dbReference>
<protein>
    <recommendedName>
        <fullName evidence="3">alcohol dehydrogenase</fullName>
        <ecNumber evidence="3">1.1.1.1</ecNumber>
    </recommendedName>
</protein>
<evidence type="ECO:0000256" key="2">
    <source>
        <dbReference type="ARBA" id="ARBA00008072"/>
    </source>
</evidence>
<comment type="caution">
    <text evidence="10">The sequence shown here is derived from an EMBL/GenBank/DDBJ whole genome shotgun (WGS) entry which is preliminary data.</text>
</comment>
<dbReference type="PANTHER" id="PTHR42940:SF8">
    <property type="entry name" value="VACUOLAR PROTEIN SORTING-ASSOCIATED PROTEIN 11"/>
    <property type="match status" value="1"/>
</dbReference>
<dbReference type="Pfam" id="PF00107">
    <property type="entry name" value="ADH_zinc_N"/>
    <property type="match status" value="1"/>
</dbReference>
<dbReference type="Gene3D" id="3.90.180.10">
    <property type="entry name" value="Medium-chain alcohol dehydrogenases, catalytic domain"/>
    <property type="match status" value="1"/>
</dbReference>
<keyword evidence="6" id="KW-0560">Oxidoreductase</keyword>
<dbReference type="Gene3D" id="3.40.50.720">
    <property type="entry name" value="NAD(P)-binding Rossmann-like Domain"/>
    <property type="match status" value="1"/>
</dbReference>
<proteinExistence type="inferred from homology"/>
<dbReference type="RefSeq" id="WP_039330040.1">
    <property type="nucleotide sequence ID" value="NZ_JTJJ01000030.1"/>
</dbReference>
<evidence type="ECO:0000256" key="7">
    <source>
        <dbReference type="ARBA" id="ARBA00023027"/>
    </source>
</evidence>
<dbReference type="Pfam" id="PF08240">
    <property type="entry name" value="ADH_N"/>
    <property type="match status" value="1"/>
</dbReference>
<dbReference type="AlphaFoldDB" id="A0A0B1RBD9"/>
<accession>A0A0B1RBD9</accession>
<dbReference type="PROSITE" id="PS00059">
    <property type="entry name" value="ADH_ZINC"/>
    <property type="match status" value="1"/>
</dbReference>
<dbReference type="InterPro" id="IPR020843">
    <property type="entry name" value="ER"/>
</dbReference>
<keyword evidence="5 8" id="KW-0862">Zinc</keyword>
<keyword evidence="7" id="KW-0520">NAD</keyword>
<evidence type="ECO:0000256" key="4">
    <source>
        <dbReference type="ARBA" id="ARBA00022723"/>
    </source>
</evidence>
<reference evidence="10 11" key="1">
    <citation type="submission" date="2014-11" db="EMBL/GenBank/DDBJ databases">
        <title>Genome sequencing of Pantoea rodasii ND03.</title>
        <authorList>
            <person name="Muhamad Yunos N.Y."/>
            <person name="Chan K.-G."/>
        </authorList>
    </citation>
    <scope>NUCLEOTIDE SEQUENCE [LARGE SCALE GENOMIC DNA]</scope>
    <source>
        <strain evidence="10 11">ND03</strain>
    </source>
</reference>
<dbReference type="NCBIfam" id="NF006940">
    <property type="entry name" value="PRK09422.1"/>
    <property type="match status" value="1"/>
</dbReference>
<dbReference type="SUPFAM" id="SSF50129">
    <property type="entry name" value="GroES-like"/>
    <property type="match status" value="1"/>
</dbReference>
<dbReference type="EC" id="1.1.1.1" evidence="3"/>
<dbReference type="InterPro" id="IPR036291">
    <property type="entry name" value="NAD(P)-bd_dom_sf"/>
</dbReference>
<name>A0A0B1RBD9_9GAMM</name>
<dbReference type="PANTHER" id="PTHR42940">
    <property type="entry name" value="ALCOHOL DEHYDROGENASE 1-RELATED"/>
    <property type="match status" value="1"/>
</dbReference>
<comment type="cofactor">
    <cofactor evidence="1 8">
        <name>Zn(2+)</name>
        <dbReference type="ChEBI" id="CHEBI:29105"/>
    </cofactor>
</comment>
<evidence type="ECO:0000256" key="3">
    <source>
        <dbReference type="ARBA" id="ARBA00013190"/>
    </source>
</evidence>
<dbReference type="Proteomes" id="UP000030853">
    <property type="component" value="Unassembled WGS sequence"/>
</dbReference>
<evidence type="ECO:0000259" key="9">
    <source>
        <dbReference type="SMART" id="SM00829"/>
    </source>
</evidence>
<dbReference type="GO" id="GO:0008270">
    <property type="term" value="F:zinc ion binding"/>
    <property type="evidence" value="ECO:0007669"/>
    <property type="project" value="InterPro"/>
</dbReference>